<name>A0ABP6QJZ0_9ACTN</name>
<dbReference type="Gene3D" id="3.40.190.80">
    <property type="match status" value="1"/>
</dbReference>
<dbReference type="InterPro" id="IPR000760">
    <property type="entry name" value="Inositol_monophosphatase-like"/>
</dbReference>
<gene>
    <name evidence="1" type="ORF">GCM10010468_66030</name>
</gene>
<dbReference type="Gene3D" id="3.30.540.10">
    <property type="entry name" value="Fructose-1,6-Bisphosphatase, subunit A, domain 1"/>
    <property type="match status" value="1"/>
</dbReference>
<dbReference type="Pfam" id="PF00459">
    <property type="entry name" value="Inositol_P"/>
    <property type="match status" value="1"/>
</dbReference>
<accession>A0ABP6QJZ0</accession>
<dbReference type="RefSeq" id="WP_344836168.1">
    <property type="nucleotide sequence ID" value="NZ_BAAAUV010000025.1"/>
</dbReference>
<dbReference type="EMBL" id="BAAAUV010000025">
    <property type="protein sequence ID" value="GAA3233472.1"/>
    <property type="molecule type" value="Genomic_DNA"/>
</dbReference>
<proteinExistence type="predicted"/>
<evidence type="ECO:0000313" key="2">
    <source>
        <dbReference type="Proteomes" id="UP001501237"/>
    </source>
</evidence>
<comment type="caution">
    <text evidence="1">The sequence shown here is derived from an EMBL/GenBank/DDBJ whole genome shotgun (WGS) entry which is preliminary data.</text>
</comment>
<reference evidence="2" key="1">
    <citation type="journal article" date="2019" name="Int. J. Syst. Evol. Microbiol.">
        <title>The Global Catalogue of Microorganisms (GCM) 10K type strain sequencing project: providing services to taxonomists for standard genome sequencing and annotation.</title>
        <authorList>
            <consortium name="The Broad Institute Genomics Platform"/>
            <consortium name="The Broad Institute Genome Sequencing Center for Infectious Disease"/>
            <person name="Wu L."/>
            <person name="Ma J."/>
        </authorList>
    </citation>
    <scope>NUCLEOTIDE SEQUENCE [LARGE SCALE GENOMIC DNA]</scope>
    <source>
        <strain evidence="2">JCM 9377</strain>
    </source>
</reference>
<protein>
    <submittedName>
        <fullName evidence="1">Inositol monophosphatase family protein</fullName>
    </submittedName>
</protein>
<sequence>MIDLFLARRVAVTAAEAAGAVLGPDAAFGVRAKGGDGDVVTDLDDRAEKIILGHLRAAFPGHAVLAEESGMNGSAGGPLWVVDPLDGTHNLTIGLPAYSVGVALCLDGLPSVGVIHDPVTRRTWSAVRGDGVRGLDPAQARPRPRPIVSWVQGYGVGPGDPAASSYKQALTLTSQRVLQLWAPQLTWIMLARGAIDGIVAYRTGAVDLPAGALIAAEAGVVLADLAGLPYDLRVEGPAEHSFVAARPERLPSLLAVLSG</sequence>
<dbReference type="PANTHER" id="PTHR20854:SF4">
    <property type="entry name" value="INOSITOL-1-MONOPHOSPHATASE-RELATED"/>
    <property type="match status" value="1"/>
</dbReference>
<organism evidence="1 2">
    <name type="scientific">Actinocorallia longicatena</name>
    <dbReference type="NCBI Taxonomy" id="111803"/>
    <lineage>
        <taxon>Bacteria</taxon>
        <taxon>Bacillati</taxon>
        <taxon>Actinomycetota</taxon>
        <taxon>Actinomycetes</taxon>
        <taxon>Streptosporangiales</taxon>
        <taxon>Thermomonosporaceae</taxon>
        <taxon>Actinocorallia</taxon>
    </lineage>
</organism>
<dbReference type="Proteomes" id="UP001501237">
    <property type="component" value="Unassembled WGS sequence"/>
</dbReference>
<evidence type="ECO:0000313" key="1">
    <source>
        <dbReference type="EMBL" id="GAA3233472.1"/>
    </source>
</evidence>
<dbReference type="PRINTS" id="PR00377">
    <property type="entry name" value="IMPHPHTASES"/>
</dbReference>
<dbReference type="SUPFAM" id="SSF56655">
    <property type="entry name" value="Carbohydrate phosphatase"/>
    <property type="match status" value="1"/>
</dbReference>
<keyword evidence="2" id="KW-1185">Reference proteome</keyword>
<dbReference type="PANTHER" id="PTHR20854">
    <property type="entry name" value="INOSITOL MONOPHOSPHATASE"/>
    <property type="match status" value="1"/>
</dbReference>